<dbReference type="PANTHER" id="PTHR36346:SF2">
    <property type="entry name" value="EXPRESSED PROTEIN"/>
    <property type="match status" value="1"/>
</dbReference>
<reference evidence="1 2" key="1">
    <citation type="submission" date="2018-09" db="EMBL/GenBank/DDBJ databases">
        <title>A high-quality reference genome of wild soybean provides a powerful tool to mine soybean genomes.</title>
        <authorList>
            <person name="Xie M."/>
            <person name="Chung C.Y.L."/>
            <person name="Li M.-W."/>
            <person name="Wong F.-L."/>
            <person name="Chan T.-F."/>
            <person name="Lam H.-M."/>
        </authorList>
    </citation>
    <scope>NUCLEOTIDE SEQUENCE [LARGE SCALE GENOMIC DNA]</scope>
    <source>
        <strain evidence="2">cv. W05</strain>
        <tissue evidence="1">Hypocotyl of etiolated seedlings</tissue>
    </source>
</reference>
<gene>
    <name evidence="1" type="ORF">D0Y65_052745</name>
</gene>
<name>A0A445EZ71_GLYSO</name>
<dbReference type="Proteomes" id="UP000289340">
    <property type="component" value="Chromosome 20"/>
</dbReference>
<evidence type="ECO:0000313" key="2">
    <source>
        <dbReference type="Proteomes" id="UP000289340"/>
    </source>
</evidence>
<protein>
    <submittedName>
        <fullName evidence="1">Uncharacterized protein</fullName>
    </submittedName>
</protein>
<accession>A0A445EZ71</accession>
<dbReference type="PANTHER" id="PTHR36346">
    <property type="entry name" value="EXPRESSED PROTEIN"/>
    <property type="match status" value="1"/>
</dbReference>
<keyword evidence="2" id="KW-1185">Reference proteome</keyword>
<proteinExistence type="predicted"/>
<sequence>MMKVKMQHYYYSWNLSMVEGWKGELTKLREKVVMARKSLFSKGKEGSEEEQVVKKEAHKVMMAVQRDTHETMSEATVCLLMDRFVPC</sequence>
<dbReference type="EMBL" id="QZWG01000020">
    <property type="protein sequence ID" value="RZB41864.1"/>
    <property type="molecule type" value="Genomic_DNA"/>
</dbReference>
<comment type="caution">
    <text evidence="1">The sequence shown here is derived from an EMBL/GenBank/DDBJ whole genome shotgun (WGS) entry which is preliminary data.</text>
</comment>
<dbReference type="AlphaFoldDB" id="A0A445EZ71"/>
<evidence type="ECO:0000313" key="1">
    <source>
        <dbReference type="EMBL" id="RZB41864.1"/>
    </source>
</evidence>
<organism evidence="1 2">
    <name type="scientific">Glycine soja</name>
    <name type="common">Wild soybean</name>
    <dbReference type="NCBI Taxonomy" id="3848"/>
    <lineage>
        <taxon>Eukaryota</taxon>
        <taxon>Viridiplantae</taxon>
        <taxon>Streptophyta</taxon>
        <taxon>Embryophyta</taxon>
        <taxon>Tracheophyta</taxon>
        <taxon>Spermatophyta</taxon>
        <taxon>Magnoliopsida</taxon>
        <taxon>eudicotyledons</taxon>
        <taxon>Gunneridae</taxon>
        <taxon>Pentapetalae</taxon>
        <taxon>rosids</taxon>
        <taxon>fabids</taxon>
        <taxon>Fabales</taxon>
        <taxon>Fabaceae</taxon>
        <taxon>Papilionoideae</taxon>
        <taxon>50 kb inversion clade</taxon>
        <taxon>NPAAA clade</taxon>
        <taxon>indigoferoid/millettioid clade</taxon>
        <taxon>Phaseoleae</taxon>
        <taxon>Glycine</taxon>
        <taxon>Glycine subgen. Soja</taxon>
    </lineage>
</organism>